<comment type="similarity">
    <text evidence="3">Belongs to the methyl-accepting chemotaxis (MCP) protein family.</text>
</comment>
<evidence type="ECO:0000313" key="10">
    <source>
        <dbReference type="EMBL" id="RAK58240.1"/>
    </source>
</evidence>
<evidence type="ECO:0000256" key="4">
    <source>
        <dbReference type="PROSITE-ProRule" id="PRU00284"/>
    </source>
</evidence>
<feature type="domain" description="Methyl-accepting transducer" evidence="8">
    <location>
        <begin position="334"/>
        <end position="563"/>
    </location>
</feature>
<feature type="transmembrane region" description="Helical" evidence="7">
    <location>
        <begin position="172"/>
        <end position="194"/>
    </location>
</feature>
<evidence type="ECO:0000256" key="7">
    <source>
        <dbReference type="SAM" id="Phobius"/>
    </source>
</evidence>
<dbReference type="GO" id="GO:0007165">
    <property type="term" value="P:signal transduction"/>
    <property type="evidence" value="ECO:0007669"/>
    <property type="project" value="UniProtKB-KW"/>
</dbReference>
<dbReference type="CDD" id="cd11386">
    <property type="entry name" value="MCP_signal"/>
    <property type="match status" value="1"/>
</dbReference>
<name>A0A328ATF0_9CAUL</name>
<evidence type="ECO:0000313" key="11">
    <source>
        <dbReference type="Proteomes" id="UP000249725"/>
    </source>
</evidence>
<evidence type="ECO:0000256" key="6">
    <source>
        <dbReference type="SAM" id="MobiDB-lite"/>
    </source>
</evidence>
<dbReference type="SMART" id="SM00304">
    <property type="entry name" value="HAMP"/>
    <property type="match status" value="2"/>
</dbReference>
<dbReference type="PROSITE" id="PS50111">
    <property type="entry name" value="CHEMOTAXIS_TRANSDUC_2"/>
    <property type="match status" value="1"/>
</dbReference>
<reference evidence="11" key="1">
    <citation type="submission" date="2018-05" db="EMBL/GenBank/DDBJ databases">
        <authorList>
            <person name="Li X."/>
        </authorList>
    </citation>
    <scope>NUCLEOTIDE SEQUENCE [LARGE SCALE GENOMIC DNA]</scope>
    <source>
        <strain evidence="11">YIM 73061</strain>
    </source>
</reference>
<feature type="region of interest" description="Disordered" evidence="6">
    <location>
        <begin position="588"/>
        <end position="634"/>
    </location>
</feature>
<dbReference type="GO" id="GO:0004888">
    <property type="term" value="F:transmembrane signaling receptor activity"/>
    <property type="evidence" value="ECO:0007669"/>
    <property type="project" value="InterPro"/>
</dbReference>
<evidence type="ECO:0000259" key="9">
    <source>
        <dbReference type="PROSITE" id="PS50885"/>
    </source>
</evidence>
<evidence type="ECO:0008006" key="12">
    <source>
        <dbReference type="Google" id="ProtNLM"/>
    </source>
</evidence>
<gene>
    <name evidence="10" type="ORF">DJ018_05245</name>
</gene>
<dbReference type="Proteomes" id="UP000249725">
    <property type="component" value="Unassembled WGS sequence"/>
</dbReference>
<protein>
    <recommendedName>
        <fullName evidence="12">Methyl-accepting chemotaxis protein</fullName>
    </recommendedName>
</protein>
<dbReference type="FunFam" id="1.10.287.950:FF:000001">
    <property type="entry name" value="Methyl-accepting chemotaxis sensory transducer"/>
    <property type="match status" value="1"/>
</dbReference>
<dbReference type="Gene3D" id="1.10.287.950">
    <property type="entry name" value="Methyl-accepting chemotaxis protein"/>
    <property type="match status" value="1"/>
</dbReference>
<dbReference type="InterPro" id="IPR051310">
    <property type="entry name" value="MCP_chemotaxis"/>
</dbReference>
<dbReference type="GO" id="GO:0016020">
    <property type="term" value="C:membrane"/>
    <property type="evidence" value="ECO:0007669"/>
    <property type="project" value="UniProtKB-SubCell"/>
</dbReference>
<keyword evidence="4" id="KW-0807">Transducer</keyword>
<comment type="subcellular location">
    <subcellularLocation>
        <location evidence="1">Membrane</location>
    </subcellularLocation>
</comment>
<sequence>MLVLCAVSAGCLSFAIFKIKQIDTSYSFLVERDSPALVQSVRASRFVSEMGYGAYRTITNPGASTEAKEGAALSETSAQGAMAAFDKAAEYDPAQAAEFAKLKKRAAATYDLVKQAVEFGMSDQKDIANMMMKQADVEIAQFSADLVKFNNEAVEDAKRASDKNGAAVDATIYITIGVGVVGMLAALGLGMWLSRSAISAPLQRLADRMSKLAGGDLTVEIAGQDRKDEVGLMAKSVQVFKDNGLEMRRMEAEAAERRQEAEAERARVAAEKEAEAAQDAIAINSLGQGLGALAAGDLTYRITADFAPKAAQLKTDFNSAAERLEHSLAVVVGTAGSISSGTSQISEAANDLSRRTEQQAASLEETAAALDQITATVRKTAEGATHARSVVADAKSSAERSGEVVSAAITAMSGIEQSSQQIGQIIGVIDEIAFQTNLLALNAGVEAARAGDAGKGFAVVASEVRALAQRSAEAAKDIKTLISSSSEQVGKGVELVAETGKALQTIVSQVSEITGIVTEIAASAAEQATGLNEVNTAVNQMDQVTQQNAAMVEESTAASQSLASEAVELARLMNQFKISADGAVKTIEPGRRAAPPQPALARRPTVGGGYQSGAATARKLEPAAAPAENEWAEF</sequence>
<dbReference type="PANTHER" id="PTHR43531">
    <property type="entry name" value="PROTEIN ICFG"/>
    <property type="match status" value="1"/>
</dbReference>
<feature type="compositionally biased region" description="Low complexity" evidence="6">
    <location>
        <begin position="622"/>
        <end position="634"/>
    </location>
</feature>
<keyword evidence="7" id="KW-1133">Transmembrane helix</keyword>
<proteinExistence type="inferred from homology"/>
<feature type="domain" description="HAMP" evidence="9">
    <location>
        <begin position="282"/>
        <end position="329"/>
    </location>
</feature>
<dbReference type="EMBL" id="QFYR01000001">
    <property type="protein sequence ID" value="RAK58240.1"/>
    <property type="molecule type" value="Genomic_DNA"/>
</dbReference>
<dbReference type="PROSITE" id="PS50885">
    <property type="entry name" value="HAMP"/>
    <property type="match status" value="2"/>
</dbReference>
<dbReference type="Pfam" id="PF00672">
    <property type="entry name" value="HAMP"/>
    <property type="match status" value="1"/>
</dbReference>
<feature type="coiled-coil region" evidence="5">
    <location>
        <begin position="346"/>
        <end position="373"/>
    </location>
</feature>
<dbReference type="SUPFAM" id="SSF158472">
    <property type="entry name" value="HAMP domain-like"/>
    <property type="match status" value="1"/>
</dbReference>
<keyword evidence="11" id="KW-1185">Reference proteome</keyword>
<comment type="caution">
    <text evidence="10">The sequence shown here is derived from an EMBL/GenBank/DDBJ whole genome shotgun (WGS) entry which is preliminary data.</text>
</comment>
<dbReference type="InterPro" id="IPR004090">
    <property type="entry name" value="Chemotax_Me-accpt_rcpt"/>
</dbReference>
<dbReference type="InterPro" id="IPR003660">
    <property type="entry name" value="HAMP_dom"/>
</dbReference>
<evidence type="ECO:0000256" key="2">
    <source>
        <dbReference type="ARBA" id="ARBA00022500"/>
    </source>
</evidence>
<dbReference type="SMART" id="SM00283">
    <property type="entry name" value="MA"/>
    <property type="match status" value="1"/>
</dbReference>
<keyword evidence="7" id="KW-0812">Transmembrane</keyword>
<dbReference type="Gene3D" id="6.10.340.10">
    <property type="match status" value="1"/>
</dbReference>
<dbReference type="PRINTS" id="PR00260">
    <property type="entry name" value="CHEMTRNSDUCR"/>
</dbReference>
<dbReference type="Pfam" id="PF00015">
    <property type="entry name" value="MCPsignal"/>
    <property type="match status" value="1"/>
</dbReference>
<dbReference type="PANTHER" id="PTHR43531:SF11">
    <property type="entry name" value="METHYL-ACCEPTING CHEMOTAXIS PROTEIN 3"/>
    <property type="match status" value="1"/>
</dbReference>
<dbReference type="GO" id="GO:0006935">
    <property type="term" value="P:chemotaxis"/>
    <property type="evidence" value="ECO:0007669"/>
    <property type="project" value="UniProtKB-KW"/>
</dbReference>
<dbReference type="InterPro" id="IPR004089">
    <property type="entry name" value="MCPsignal_dom"/>
</dbReference>
<accession>A0A328ATF0</accession>
<keyword evidence="7" id="KW-0472">Membrane</keyword>
<dbReference type="CDD" id="cd06225">
    <property type="entry name" value="HAMP"/>
    <property type="match status" value="1"/>
</dbReference>
<dbReference type="SUPFAM" id="SSF58104">
    <property type="entry name" value="Methyl-accepting chemotaxis protein (MCP) signaling domain"/>
    <property type="match status" value="1"/>
</dbReference>
<evidence type="ECO:0000256" key="1">
    <source>
        <dbReference type="ARBA" id="ARBA00004370"/>
    </source>
</evidence>
<feature type="domain" description="HAMP" evidence="9">
    <location>
        <begin position="196"/>
        <end position="249"/>
    </location>
</feature>
<keyword evidence="5" id="KW-0175">Coiled coil</keyword>
<evidence type="ECO:0000256" key="3">
    <source>
        <dbReference type="ARBA" id="ARBA00029447"/>
    </source>
</evidence>
<organism evidence="10 11">
    <name type="scientific">Phenylobacterium deserti</name>
    <dbReference type="NCBI Taxonomy" id="1914756"/>
    <lineage>
        <taxon>Bacteria</taxon>
        <taxon>Pseudomonadati</taxon>
        <taxon>Pseudomonadota</taxon>
        <taxon>Alphaproteobacteria</taxon>
        <taxon>Caulobacterales</taxon>
        <taxon>Caulobacteraceae</taxon>
        <taxon>Phenylobacterium</taxon>
    </lineage>
</organism>
<dbReference type="OrthoDB" id="3378718at2"/>
<evidence type="ECO:0000256" key="5">
    <source>
        <dbReference type="SAM" id="Coils"/>
    </source>
</evidence>
<dbReference type="AlphaFoldDB" id="A0A328ATF0"/>
<keyword evidence="2" id="KW-0145">Chemotaxis</keyword>
<feature type="coiled-coil region" evidence="5">
    <location>
        <begin position="247"/>
        <end position="280"/>
    </location>
</feature>
<evidence type="ECO:0000259" key="8">
    <source>
        <dbReference type="PROSITE" id="PS50111"/>
    </source>
</evidence>